<keyword evidence="5 7" id="KW-0472">Membrane</keyword>
<feature type="compositionally biased region" description="Basic and acidic residues" evidence="6">
    <location>
        <begin position="552"/>
        <end position="562"/>
    </location>
</feature>
<evidence type="ECO:0000313" key="9">
    <source>
        <dbReference type="Proteomes" id="UP001445335"/>
    </source>
</evidence>
<dbReference type="InterPro" id="IPR002657">
    <property type="entry name" value="BilAc:Na_symport/Acr3"/>
</dbReference>
<protein>
    <submittedName>
        <fullName evidence="8">Uncharacterized protein</fullName>
    </submittedName>
</protein>
<feature type="transmembrane region" description="Helical" evidence="7">
    <location>
        <begin position="254"/>
        <end position="278"/>
    </location>
</feature>
<keyword evidence="9" id="KW-1185">Reference proteome</keyword>
<evidence type="ECO:0000256" key="2">
    <source>
        <dbReference type="ARBA" id="ARBA00006528"/>
    </source>
</evidence>
<feature type="transmembrane region" description="Helical" evidence="7">
    <location>
        <begin position="149"/>
        <end position="172"/>
    </location>
</feature>
<dbReference type="Proteomes" id="UP001445335">
    <property type="component" value="Unassembled WGS sequence"/>
</dbReference>
<dbReference type="Pfam" id="PF01758">
    <property type="entry name" value="SBF"/>
    <property type="match status" value="1"/>
</dbReference>
<name>A0AAW1RBR8_9CHLO</name>
<gene>
    <name evidence="8" type="ORF">WJX81_008474</name>
</gene>
<feature type="compositionally biased region" description="Low complexity" evidence="6">
    <location>
        <begin position="624"/>
        <end position="646"/>
    </location>
</feature>
<evidence type="ECO:0000256" key="5">
    <source>
        <dbReference type="ARBA" id="ARBA00023136"/>
    </source>
</evidence>
<proteinExistence type="inferred from homology"/>
<evidence type="ECO:0000256" key="1">
    <source>
        <dbReference type="ARBA" id="ARBA00004141"/>
    </source>
</evidence>
<feature type="transmembrane region" description="Helical" evidence="7">
    <location>
        <begin position="290"/>
        <end position="312"/>
    </location>
</feature>
<feature type="compositionally biased region" description="Acidic residues" evidence="6">
    <location>
        <begin position="473"/>
        <end position="494"/>
    </location>
</feature>
<evidence type="ECO:0000256" key="4">
    <source>
        <dbReference type="ARBA" id="ARBA00022989"/>
    </source>
</evidence>
<dbReference type="GO" id="GO:0009941">
    <property type="term" value="C:chloroplast envelope"/>
    <property type="evidence" value="ECO:0007669"/>
    <property type="project" value="UniProtKB-ARBA"/>
</dbReference>
<evidence type="ECO:0000256" key="6">
    <source>
        <dbReference type="SAM" id="MobiDB-lite"/>
    </source>
</evidence>
<dbReference type="AlphaFoldDB" id="A0AAW1RBR8"/>
<evidence type="ECO:0000256" key="3">
    <source>
        <dbReference type="ARBA" id="ARBA00022692"/>
    </source>
</evidence>
<dbReference type="EMBL" id="JALJOU010000048">
    <property type="protein sequence ID" value="KAK9831012.1"/>
    <property type="molecule type" value="Genomic_DNA"/>
</dbReference>
<feature type="region of interest" description="Disordered" evidence="6">
    <location>
        <begin position="613"/>
        <end position="658"/>
    </location>
</feature>
<dbReference type="Gene3D" id="1.20.1530.20">
    <property type="match status" value="1"/>
</dbReference>
<evidence type="ECO:0000256" key="7">
    <source>
        <dbReference type="SAM" id="Phobius"/>
    </source>
</evidence>
<accession>A0AAW1RBR8</accession>
<dbReference type="PANTHER" id="PTHR10361">
    <property type="entry name" value="SODIUM-BILE ACID COTRANSPORTER"/>
    <property type="match status" value="1"/>
</dbReference>
<comment type="subcellular location">
    <subcellularLocation>
        <location evidence="1">Membrane</location>
        <topology evidence="1">Multi-pass membrane protein</topology>
    </subcellularLocation>
</comment>
<feature type="compositionally biased region" description="Basic and acidic residues" evidence="6">
    <location>
        <begin position="647"/>
        <end position="658"/>
    </location>
</feature>
<feature type="transmembrane region" description="Helical" evidence="7">
    <location>
        <begin position="121"/>
        <end position="142"/>
    </location>
</feature>
<feature type="transmembrane region" description="Helical" evidence="7">
    <location>
        <begin position="95"/>
        <end position="115"/>
    </location>
</feature>
<sequence>MSEAQPAPLDGAPKQLVRQVLATMARSSDALPVATVLSAALALVWPASFAWFTPAMYAPGLGFLMFAVGVNLRLECFHEVFRRPQDILVGTLGQWVVKPLLGLLLAVTVVPLLGLPHAVGTGLILAACVSGAQLSSYATYLLHKEQAPLAIVLTALSTAAGVVITPALALLLLGKRLPIDVACMSRSITQVVIVPVAAGLACNRFAPGVVQGAQPLLAAASLVDTCACVGASLASNITTARSPDGALTLLPVALLHTAAFAVGHRLASATSGLLALLLASRYFKDPLVCLPAGLSTIFMTLAGFGLVVYWSAAEKTGGGARASPAKREEISELVEQLNALGPRAPVRSPLFPGAYEVLYCSNPNAPGGPVLRSPLGQLLAAGQELTQTLSADGSFRNQVNFRTLGLIPGSASQDGEWTALDGRRYQVALEDGGREVQRTFEVLYLDERLRVAKFQPEDGCEPQLFVFRRSGDAVDDEEEEAEEEDKEDEADEPEAAPAPKRGPLGFLGRKAQQVQEDEEEEEKAPAPAPALKRRPFSRGSAAAATPTAQPVEDARAAEVEAREAVRRQLQALTAEFQAAQAATRRASQAVKELERSAAAAKRAAGPANALLERLGAESEATESQAGQARDAAAAARQQLQEATAAQREVENRTRQTKR</sequence>
<keyword evidence="3 7" id="KW-0812">Transmembrane</keyword>
<comment type="similarity">
    <text evidence="2">Belongs to the bile acid:sodium symporter (BASS) (TC 2.A.28) family.</text>
</comment>
<evidence type="ECO:0000313" key="8">
    <source>
        <dbReference type="EMBL" id="KAK9831012.1"/>
    </source>
</evidence>
<keyword evidence="4 7" id="KW-1133">Transmembrane helix</keyword>
<reference evidence="8 9" key="1">
    <citation type="journal article" date="2024" name="Nat. Commun.">
        <title>Phylogenomics reveals the evolutionary origins of lichenization in chlorophyte algae.</title>
        <authorList>
            <person name="Puginier C."/>
            <person name="Libourel C."/>
            <person name="Otte J."/>
            <person name="Skaloud P."/>
            <person name="Haon M."/>
            <person name="Grisel S."/>
            <person name="Petersen M."/>
            <person name="Berrin J.G."/>
            <person name="Delaux P.M."/>
            <person name="Dal Grande F."/>
            <person name="Keller J."/>
        </authorList>
    </citation>
    <scope>NUCLEOTIDE SEQUENCE [LARGE SCALE GENOMIC DNA]</scope>
    <source>
        <strain evidence="8 9">SAG 245.80</strain>
    </source>
</reference>
<dbReference type="InterPro" id="IPR038770">
    <property type="entry name" value="Na+/solute_symporter_sf"/>
</dbReference>
<feature type="region of interest" description="Disordered" evidence="6">
    <location>
        <begin position="465"/>
        <end position="562"/>
    </location>
</feature>
<dbReference type="PANTHER" id="PTHR10361:SF30">
    <property type="entry name" value="SODIUM_METABOLITE COTRANSPORTER BASS6, CHLOROPLASTIC-RELATED"/>
    <property type="match status" value="1"/>
</dbReference>
<dbReference type="InterPro" id="IPR004710">
    <property type="entry name" value="Bilac:Na_transpt"/>
</dbReference>
<organism evidence="8 9">
    <name type="scientific">Elliptochloris bilobata</name>
    <dbReference type="NCBI Taxonomy" id="381761"/>
    <lineage>
        <taxon>Eukaryota</taxon>
        <taxon>Viridiplantae</taxon>
        <taxon>Chlorophyta</taxon>
        <taxon>core chlorophytes</taxon>
        <taxon>Trebouxiophyceae</taxon>
        <taxon>Trebouxiophyceae incertae sedis</taxon>
        <taxon>Elliptochloris clade</taxon>
        <taxon>Elliptochloris</taxon>
    </lineage>
</organism>
<comment type="caution">
    <text evidence="8">The sequence shown here is derived from an EMBL/GenBank/DDBJ whole genome shotgun (WGS) entry which is preliminary data.</text>
</comment>
<dbReference type="GO" id="GO:0016020">
    <property type="term" value="C:membrane"/>
    <property type="evidence" value="ECO:0007669"/>
    <property type="project" value="UniProtKB-SubCell"/>
</dbReference>
<feature type="transmembrane region" description="Helical" evidence="7">
    <location>
        <begin position="57"/>
        <end position="74"/>
    </location>
</feature>